<gene>
    <name evidence="2" type="ORF">DFR28_1011123</name>
</gene>
<dbReference type="Proteomes" id="UP000253083">
    <property type="component" value="Unassembled WGS sequence"/>
</dbReference>
<dbReference type="RefSeq" id="WP_113953274.1">
    <property type="nucleotide sequence ID" value="NZ_QNRT01000001.1"/>
</dbReference>
<reference evidence="2 3" key="1">
    <citation type="submission" date="2018-06" db="EMBL/GenBank/DDBJ databases">
        <title>Genomic Encyclopedia of Type Strains, Phase IV (KMG-IV): sequencing the most valuable type-strain genomes for metagenomic binning, comparative biology and taxonomic classification.</title>
        <authorList>
            <person name="Goeker M."/>
        </authorList>
    </citation>
    <scope>NUCLEOTIDE SEQUENCE [LARGE SCALE GENOMIC DNA]</scope>
    <source>
        <strain evidence="2 3">DSM 24032</strain>
    </source>
</reference>
<dbReference type="InterPro" id="IPR036866">
    <property type="entry name" value="RibonucZ/Hydroxyglut_hydro"/>
</dbReference>
<protein>
    <submittedName>
        <fullName evidence="2">Glyoxylase-like metal-dependent hydrolase (Beta-lactamase superfamily II)</fullName>
    </submittedName>
</protein>
<accession>A0A395JQ07</accession>
<evidence type="ECO:0000259" key="1">
    <source>
        <dbReference type="SMART" id="SM00849"/>
    </source>
</evidence>
<dbReference type="EMBL" id="QNRT01000001">
    <property type="protein sequence ID" value="RBP53734.1"/>
    <property type="molecule type" value="Genomic_DNA"/>
</dbReference>
<dbReference type="InterPro" id="IPR050855">
    <property type="entry name" value="NDM-1-like"/>
</dbReference>
<dbReference type="Gene3D" id="3.60.15.10">
    <property type="entry name" value="Ribonuclease Z/Hydroxyacylglutathione hydrolase-like"/>
    <property type="match status" value="1"/>
</dbReference>
<dbReference type="Gene3D" id="1.10.10.10">
    <property type="entry name" value="Winged helix-like DNA-binding domain superfamily/Winged helix DNA-binding domain"/>
    <property type="match status" value="1"/>
</dbReference>
<dbReference type="PANTHER" id="PTHR42951">
    <property type="entry name" value="METALLO-BETA-LACTAMASE DOMAIN-CONTAINING"/>
    <property type="match status" value="1"/>
</dbReference>
<dbReference type="OrthoDB" id="9803916at2"/>
<dbReference type="AlphaFoldDB" id="A0A395JQ07"/>
<dbReference type="InterPro" id="IPR036388">
    <property type="entry name" value="WH-like_DNA-bd_sf"/>
</dbReference>
<keyword evidence="3" id="KW-1185">Reference proteome</keyword>
<dbReference type="Pfam" id="PF21221">
    <property type="entry name" value="B_lactamase-like_C"/>
    <property type="match status" value="1"/>
</dbReference>
<evidence type="ECO:0000313" key="3">
    <source>
        <dbReference type="Proteomes" id="UP000253083"/>
    </source>
</evidence>
<name>A0A395JQ07_9GAMM</name>
<dbReference type="SUPFAM" id="SSF56281">
    <property type="entry name" value="Metallo-hydrolase/oxidoreductase"/>
    <property type="match status" value="1"/>
</dbReference>
<evidence type="ECO:0000313" key="2">
    <source>
        <dbReference type="EMBL" id="RBP53734.1"/>
    </source>
</evidence>
<comment type="caution">
    <text evidence="2">The sequence shown here is derived from an EMBL/GenBank/DDBJ whole genome shotgun (WGS) entry which is preliminary data.</text>
</comment>
<dbReference type="InParanoid" id="A0A395JQ07"/>
<dbReference type="InterPro" id="IPR048933">
    <property type="entry name" value="B_lactamase-like_C"/>
</dbReference>
<feature type="domain" description="Metallo-beta-lactamase" evidence="1">
    <location>
        <begin position="49"/>
        <end position="268"/>
    </location>
</feature>
<dbReference type="GO" id="GO:0016787">
    <property type="term" value="F:hydrolase activity"/>
    <property type="evidence" value="ECO:0007669"/>
    <property type="project" value="UniProtKB-KW"/>
</dbReference>
<dbReference type="Pfam" id="PF00753">
    <property type="entry name" value="Lactamase_B"/>
    <property type="match status" value="1"/>
</dbReference>
<sequence>MTHNSRNTRPTEPLDYPFKRGWSPEPGVPFEVADGVFWLRMPLPIALDHINLWLLKEHDGWTIVDSGYDSDLCKSVWDQVFDTMLAPNDVKRVIVTHFHPDHIGLAAWLAARCDCPILISKGEFELYHSIHTRDQSQVASMVNDYLQELGYEQDVVERFLPFFLSEEKPKSDRVQPEQCVFIQEADAVLIRDRSWQVVTGNGHSPEHSCLYCAELGVMISGDQAIPRISSNVSVYPANRHADPLGDWITSCEKLRDSIPNDTLILPSHQEPFYGIAQRMQHLIDDHHEQLNELRLAVQAPISAIQARSVLFNRKLSQVDTLLATGETLAHLNFLLHRNEIAMQLNQQGVALYAERH</sequence>
<keyword evidence="2" id="KW-0378">Hydrolase</keyword>
<dbReference type="SMART" id="SM00849">
    <property type="entry name" value="Lactamase_B"/>
    <property type="match status" value="1"/>
</dbReference>
<proteinExistence type="predicted"/>
<organism evidence="2 3">
    <name type="scientific">Arenicella xantha</name>
    <dbReference type="NCBI Taxonomy" id="644221"/>
    <lineage>
        <taxon>Bacteria</taxon>
        <taxon>Pseudomonadati</taxon>
        <taxon>Pseudomonadota</taxon>
        <taxon>Gammaproteobacteria</taxon>
        <taxon>Arenicellales</taxon>
        <taxon>Arenicellaceae</taxon>
        <taxon>Arenicella</taxon>
    </lineage>
</organism>
<dbReference type="InterPro" id="IPR001279">
    <property type="entry name" value="Metallo-B-lactamas"/>
</dbReference>